<reference evidence="1 2" key="1">
    <citation type="submission" date="2023-12" db="EMBL/GenBank/DDBJ databases">
        <title>Description of new species of Mycobacterium terrae complex isolated from sewage at the Sao Paulo Zoological Park Foundation in Brazil.</title>
        <authorList>
            <person name="Romagnoli C.L."/>
            <person name="Conceicao E.C."/>
            <person name="Machado E."/>
            <person name="Barreto L.B.P.F."/>
            <person name="Sharma A."/>
            <person name="Silva N.M."/>
            <person name="Marques L.E."/>
            <person name="Juliana M.A."/>
            <person name="Lourenco M.C.S."/>
            <person name="Digiampietri L.A."/>
            <person name="Suffys P.N."/>
            <person name="Viana-Niero C."/>
        </authorList>
    </citation>
    <scope>NUCLEOTIDE SEQUENCE [LARGE SCALE GENOMIC DNA]</scope>
    <source>
        <strain evidence="1 2">MYC123</strain>
    </source>
</reference>
<name>A0ABU5YJ63_9MYCO</name>
<accession>A0ABU5YJ63</accession>
<gene>
    <name evidence="1" type="ORF">KV112_04710</name>
</gene>
<keyword evidence="1" id="KW-0378">Hydrolase</keyword>
<sequence>MTTINWERMPGDTVEEYVEALILTTVNPRAIRITPSRGDKGVDILAPVDNGLYDVYQVKRYTRPFGRSSSEERSIVDSWTRFITEFMPAYPIRRWNLVMPWNPTPERHSWMLNELTAGASIERDWLGRGALDSWSADNPALADYFFGNGRSEMMELLASALNGAREIPEVSGAAVLDAVLAREQELSRHLDAVDPYYRYEVAVRSGRLTESAIDQLSTVDRHAALVTFRELEGDCYQQVSIYPKCRESGRLRPISMTVSVDPTADEQALQAAHDMLAYGTEPDGPIPVNVIRSEGPPGAEASSGSALLYVMNLDQPVRPNLELRMGDRHLEFVNIRTTRGFNGLQVSGDAQGGVFKVFITFHDGGRTREIAVETTPIGGELPHVVVPGLEFLRDWTAGSAASLAIPHGRDLLSFGTFPNADTFHGESCEWLKIAGQLIQLQSVASQQLVMPTTLTGSEAEGISDAVRLLEGEIIESEWTGTQFKLSNQQALNACLESGPLFQFLSFIPFSVKYGGSTYQLEGVVANWSVAQLADPAAANAVSVGDDIAIVPGPNAKLYRQRGLAGPPGLGVESE</sequence>
<keyword evidence="1" id="KW-0255">Endonuclease</keyword>
<dbReference type="EMBL" id="JAYJJT010000004">
    <property type="protein sequence ID" value="MEB3049049.1"/>
    <property type="molecule type" value="Genomic_DNA"/>
</dbReference>
<dbReference type="RefSeq" id="WP_224865145.1">
    <property type="nucleotide sequence ID" value="NZ_JAYJJT010000004.1"/>
</dbReference>
<evidence type="ECO:0000313" key="1">
    <source>
        <dbReference type="EMBL" id="MEB3049049.1"/>
    </source>
</evidence>
<dbReference type="Proteomes" id="UP001299046">
    <property type="component" value="Unassembled WGS sequence"/>
</dbReference>
<proteinExistence type="predicted"/>
<keyword evidence="2" id="KW-1185">Reference proteome</keyword>
<dbReference type="GO" id="GO:0004519">
    <property type="term" value="F:endonuclease activity"/>
    <property type="evidence" value="ECO:0007669"/>
    <property type="project" value="UniProtKB-KW"/>
</dbReference>
<comment type="caution">
    <text evidence="1">The sequence shown here is derived from an EMBL/GenBank/DDBJ whole genome shotgun (WGS) entry which is preliminary data.</text>
</comment>
<protein>
    <submittedName>
        <fullName evidence="1">Restriction endonuclease</fullName>
    </submittedName>
</protein>
<evidence type="ECO:0000313" key="2">
    <source>
        <dbReference type="Proteomes" id="UP001299046"/>
    </source>
</evidence>
<keyword evidence="1" id="KW-0540">Nuclease</keyword>
<organism evidence="1 2">
    <name type="scientific">[Mycobacterium] zoologicum</name>
    <dbReference type="NCBI Taxonomy" id="2872311"/>
    <lineage>
        <taxon>Bacteria</taxon>
        <taxon>Bacillati</taxon>
        <taxon>Actinomycetota</taxon>
        <taxon>Actinomycetes</taxon>
        <taxon>Mycobacteriales</taxon>
        <taxon>Mycobacteriaceae</taxon>
        <taxon>Mycolicibacter</taxon>
    </lineage>
</organism>